<dbReference type="VEuPathDB" id="TrichDB:TVAG_479220"/>
<dbReference type="FunFam" id="3.30.30.30:FF:000002">
    <property type="entry name" value="Heat shock 70 kDa protein 4"/>
    <property type="match status" value="1"/>
</dbReference>
<dbReference type="KEGG" id="tva:4748706"/>
<dbReference type="InterPro" id="IPR043129">
    <property type="entry name" value="ATPase_NBD"/>
</dbReference>
<dbReference type="RefSeq" id="XP_001303944.1">
    <property type="nucleotide sequence ID" value="XM_001303943.1"/>
</dbReference>
<dbReference type="eggNOG" id="KOG0103">
    <property type="taxonomic scope" value="Eukaryota"/>
</dbReference>
<dbReference type="SMR" id="A2FVR2"/>
<dbReference type="GO" id="GO:0006457">
    <property type="term" value="P:protein folding"/>
    <property type="evidence" value="ECO:0000318"/>
    <property type="project" value="GO_Central"/>
</dbReference>
<keyword evidence="1" id="KW-0547">Nucleotide-binding</keyword>
<feature type="compositionally biased region" description="Acidic residues" evidence="4">
    <location>
        <begin position="728"/>
        <end position="738"/>
    </location>
</feature>
<keyword evidence="6" id="KW-1185">Reference proteome</keyword>
<feature type="compositionally biased region" description="Low complexity" evidence="4">
    <location>
        <begin position="952"/>
        <end position="975"/>
    </location>
</feature>
<accession>A2FVR2</accession>
<dbReference type="FunFam" id="3.90.640.10:FF:000004">
    <property type="entry name" value="Heat shock 70 kDa protein 4"/>
    <property type="match status" value="1"/>
</dbReference>
<dbReference type="FunCoup" id="A2FVR2">
    <property type="interactions" value="992"/>
</dbReference>
<proteinExistence type="predicted"/>
<dbReference type="FunFam" id="1.20.1270.10:FF:000065">
    <property type="entry name" value="DnaK protein"/>
    <property type="match status" value="1"/>
</dbReference>
<dbReference type="OrthoDB" id="434160at2759"/>
<dbReference type="SUPFAM" id="SSF53067">
    <property type="entry name" value="Actin-like ATPase domain"/>
    <property type="match status" value="2"/>
</dbReference>
<dbReference type="InterPro" id="IPR018181">
    <property type="entry name" value="Heat_shock_70_CS"/>
</dbReference>
<sequence>MSDIIGIDFGNKNCIISAEVNGSVDVIANQNASRTTPAIVTYTNKRRFVGDLAKMQQMEFYKTTITKIKSLIGMKFDSVEKKQIEPLSTVKLVELEDKYTGVSIQYNDTEIVMRPEQIVAYLLKELVKIAKAQAPNADKAVIAIPPWWTHEQRQILLNSAKISDINILGLINSTTAAAASYVKLNDDKLPPKEAKPVPIVIVDIGDFAMNVTVALIKKGYLHIVATDSDDTLGGIHFTNELLPFLLNRTQQKYNLDPRQNPRAWIRFQEAADRLKMTLSINQSVDFEISSLMNDIDANFVVKRDDFNQLIQGLANRLHEPLLHALELANIKKEDLYAVELVGGGSRIPLIREVIFQTIGKEFPQILNNDECFSMGCSYIAQEKIDLQDITNTEVSYKDGENADVVLFKRFSPIPASAKFTVDVEGKKKIDIKSDKGPIGEINLEVNDPAKVKVELEVSLSISSMFNVNTVSVIQEDESKPVPPVTFVYKAIGEFSDEKLKEYKDLESKMSEDDEKENAIDNAKNELESLIFEAKNALSRDFPDNFDPASINKYKKDVEEIETWFSDNEFDRFPIEEYQKRSEAINSFFKPAQERYHLFKQLTDEITSLKDKANDLLVQVKTDAERIDGGEKEELLKQIAEFIESADKALSEPKHDEPKYKSSDFSDKLKTLETRVAARANLPLKPAPAPQKKPTVLTVDEAEEEKPEPPKAEEVPTSPKVEEPKQAEENEEEEVDEVYDFWGRPVGHRMTSSNIRRPSYVEEPHEEEEEDKNDYDDYIYDSYGNVVGRREKQMNPRCKEVVCEDNDGEEYYENPLATLLGCPQKKKKQNKKKEAKKEEVDEYQRLLGQYREFGKKFDKEMEDLRRKAIDIKCREIELAKEKEAILGKVRKLRNTKEQMENELYRAQEKKRRAEMMKNAYQNYMNTNGGEAFDFLGPTFQSLFQQAFRDAAMRQQQQQRQQQQPRQQTQQNQNQPRSIPGFRGPFYSPQFGYPIFF</sequence>
<gene>
    <name evidence="5" type="ORF">TVAG_479220</name>
</gene>
<dbReference type="PANTHER" id="PTHR45639">
    <property type="entry name" value="HSC70CB, ISOFORM G-RELATED"/>
    <property type="match status" value="1"/>
</dbReference>
<name>A2FVR2_TRIV3</name>
<dbReference type="SUPFAM" id="SSF100920">
    <property type="entry name" value="Heat shock protein 70kD (HSP70), peptide-binding domain"/>
    <property type="match status" value="1"/>
</dbReference>
<dbReference type="Gene3D" id="1.20.1270.10">
    <property type="match status" value="1"/>
</dbReference>
<keyword evidence="3" id="KW-0175">Coiled coil</keyword>
<dbReference type="Gene3D" id="3.30.420.40">
    <property type="match status" value="2"/>
</dbReference>
<feature type="region of interest" description="Disordered" evidence="4">
    <location>
        <begin position="680"/>
        <end position="778"/>
    </location>
</feature>
<organism evidence="5 6">
    <name type="scientific">Trichomonas vaginalis (strain ATCC PRA-98 / G3)</name>
    <dbReference type="NCBI Taxonomy" id="412133"/>
    <lineage>
        <taxon>Eukaryota</taxon>
        <taxon>Metamonada</taxon>
        <taxon>Parabasalia</taxon>
        <taxon>Trichomonadida</taxon>
        <taxon>Trichomonadidae</taxon>
        <taxon>Trichomonas</taxon>
    </lineage>
</organism>
<evidence type="ECO:0000313" key="6">
    <source>
        <dbReference type="Proteomes" id="UP000001542"/>
    </source>
</evidence>
<dbReference type="GO" id="GO:0000774">
    <property type="term" value="F:adenyl-nucleotide exchange factor activity"/>
    <property type="evidence" value="ECO:0000318"/>
    <property type="project" value="GO_Central"/>
</dbReference>
<dbReference type="PRINTS" id="PR00301">
    <property type="entry name" value="HEATSHOCK70"/>
</dbReference>
<feature type="coiled-coil region" evidence="3">
    <location>
        <begin position="598"/>
        <end position="651"/>
    </location>
</feature>
<dbReference type="VEuPathDB" id="TrichDB:TVAGG3_0156610"/>
<dbReference type="Proteomes" id="UP000001542">
    <property type="component" value="Unassembled WGS sequence"/>
</dbReference>
<reference evidence="5" key="2">
    <citation type="journal article" date="2007" name="Science">
        <title>Draft genome sequence of the sexually transmitted pathogen Trichomonas vaginalis.</title>
        <authorList>
            <person name="Carlton J.M."/>
            <person name="Hirt R.P."/>
            <person name="Silva J.C."/>
            <person name="Delcher A.L."/>
            <person name="Schatz M."/>
            <person name="Zhao Q."/>
            <person name="Wortman J.R."/>
            <person name="Bidwell S.L."/>
            <person name="Alsmark U.C.M."/>
            <person name="Besteiro S."/>
            <person name="Sicheritz-Ponten T."/>
            <person name="Noel C.J."/>
            <person name="Dacks J.B."/>
            <person name="Foster P.G."/>
            <person name="Simillion C."/>
            <person name="Van de Peer Y."/>
            <person name="Miranda-Saavedra D."/>
            <person name="Barton G.J."/>
            <person name="Westrop G.D."/>
            <person name="Mueller S."/>
            <person name="Dessi D."/>
            <person name="Fiori P.L."/>
            <person name="Ren Q."/>
            <person name="Paulsen I."/>
            <person name="Zhang H."/>
            <person name="Bastida-Corcuera F.D."/>
            <person name="Simoes-Barbosa A."/>
            <person name="Brown M.T."/>
            <person name="Hayes R.D."/>
            <person name="Mukherjee M."/>
            <person name="Okumura C.Y."/>
            <person name="Schneider R."/>
            <person name="Smith A.J."/>
            <person name="Vanacova S."/>
            <person name="Villalvazo M."/>
            <person name="Haas B.J."/>
            <person name="Pertea M."/>
            <person name="Feldblyum T.V."/>
            <person name="Utterback T.R."/>
            <person name="Shu C.L."/>
            <person name="Osoegawa K."/>
            <person name="de Jong P.J."/>
            <person name="Hrdy I."/>
            <person name="Horvathova L."/>
            <person name="Zubacova Z."/>
            <person name="Dolezal P."/>
            <person name="Malik S.B."/>
            <person name="Logsdon J.M. Jr."/>
            <person name="Henze K."/>
            <person name="Gupta A."/>
            <person name="Wang C.C."/>
            <person name="Dunne R.L."/>
            <person name="Upcroft J.A."/>
            <person name="Upcroft P."/>
            <person name="White O."/>
            <person name="Salzberg S.L."/>
            <person name="Tang P."/>
            <person name="Chiu C.-H."/>
            <person name="Lee Y.-S."/>
            <person name="Embley T.M."/>
            <person name="Coombs G.H."/>
            <person name="Mottram J.C."/>
            <person name="Tachezy J."/>
            <person name="Fraser-Liggett C.M."/>
            <person name="Johnson P.J."/>
        </authorList>
    </citation>
    <scope>NUCLEOTIDE SEQUENCE [LARGE SCALE GENOMIC DNA]</scope>
    <source>
        <strain evidence="5">G3</strain>
    </source>
</reference>
<dbReference type="SUPFAM" id="SSF100934">
    <property type="entry name" value="Heat shock protein 70kD (HSP70), C-terminal subdomain"/>
    <property type="match status" value="1"/>
</dbReference>
<dbReference type="InterPro" id="IPR029048">
    <property type="entry name" value="HSP70_C_sf"/>
</dbReference>
<dbReference type="GO" id="GO:0005829">
    <property type="term" value="C:cytosol"/>
    <property type="evidence" value="ECO:0000318"/>
    <property type="project" value="GO_Central"/>
</dbReference>
<dbReference type="Pfam" id="PF00012">
    <property type="entry name" value="HSP70"/>
    <property type="match status" value="1"/>
</dbReference>
<evidence type="ECO:0000256" key="4">
    <source>
        <dbReference type="SAM" id="MobiDB-lite"/>
    </source>
</evidence>
<evidence type="ECO:0000313" key="5">
    <source>
        <dbReference type="EMBL" id="EAX91014.1"/>
    </source>
</evidence>
<feature type="coiled-coil region" evidence="3">
    <location>
        <begin position="881"/>
        <end position="925"/>
    </location>
</feature>
<dbReference type="AlphaFoldDB" id="A2FVR2"/>
<dbReference type="InterPro" id="IPR029047">
    <property type="entry name" value="HSP70_peptide-bd_sf"/>
</dbReference>
<dbReference type="GO" id="GO:0140662">
    <property type="term" value="F:ATP-dependent protein folding chaperone"/>
    <property type="evidence" value="ECO:0007669"/>
    <property type="project" value="InterPro"/>
</dbReference>
<evidence type="ECO:0000256" key="1">
    <source>
        <dbReference type="ARBA" id="ARBA00022741"/>
    </source>
</evidence>
<dbReference type="EMBL" id="DS114065">
    <property type="protein sequence ID" value="EAX91014.1"/>
    <property type="molecule type" value="Genomic_DNA"/>
</dbReference>
<dbReference type="InParanoid" id="A2FVR2"/>
<dbReference type="Gene3D" id="3.30.30.30">
    <property type="match status" value="1"/>
</dbReference>
<feature type="coiled-coil region" evidence="3">
    <location>
        <begin position="505"/>
        <end position="539"/>
    </location>
</feature>
<evidence type="ECO:0000256" key="3">
    <source>
        <dbReference type="SAM" id="Coils"/>
    </source>
</evidence>
<dbReference type="InterPro" id="IPR013126">
    <property type="entry name" value="Hsp_70_fam"/>
</dbReference>
<dbReference type="Gene3D" id="3.90.640.10">
    <property type="entry name" value="Actin, Chain A, domain 4"/>
    <property type="match status" value="1"/>
</dbReference>
<keyword evidence="2" id="KW-0067">ATP-binding</keyword>
<evidence type="ECO:0000256" key="2">
    <source>
        <dbReference type="ARBA" id="ARBA00022840"/>
    </source>
</evidence>
<dbReference type="PROSITE" id="PS01036">
    <property type="entry name" value="HSP70_3"/>
    <property type="match status" value="1"/>
</dbReference>
<dbReference type="PANTHER" id="PTHR45639:SF4">
    <property type="entry name" value="HSC70CB, ISOFORM G"/>
    <property type="match status" value="1"/>
</dbReference>
<feature type="region of interest" description="Disordered" evidence="4">
    <location>
        <begin position="949"/>
        <end position="985"/>
    </location>
</feature>
<dbReference type="GO" id="GO:0005524">
    <property type="term" value="F:ATP binding"/>
    <property type="evidence" value="ECO:0007669"/>
    <property type="project" value="UniProtKB-KW"/>
</dbReference>
<protein>
    <submittedName>
        <fullName evidence="5">DnaK protein</fullName>
    </submittedName>
</protein>
<feature type="compositionally biased region" description="Acidic residues" evidence="4">
    <location>
        <begin position="763"/>
        <end position="778"/>
    </location>
</feature>
<dbReference type="GO" id="GO:0005634">
    <property type="term" value="C:nucleus"/>
    <property type="evidence" value="ECO:0000318"/>
    <property type="project" value="GO_Central"/>
</dbReference>
<feature type="compositionally biased region" description="Basic and acidic residues" evidence="4">
    <location>
        <begin position="706"/>
        <end position="727"/>
    </location>
</feature>
<reference evidence="5" key="1">
    <citation type="submission" date="2006-10" db="EMBL/GenBank/DDBJ databases">
        <authorList>
            <person name="Amadeo P."/>
            <person name="Zhao Q."/>
            <person name="Wortman J."/>
            <person name="Fraser-Liggett C."/>
            <person name="Carlton J."/>
        </authorList>
    </citation>
    <scope>NUCLEOTIDE SEQUENCE</scope>
    <source>
        <strain evidence="5">G3</strain>
    </source>
</reference>
<dbReference type="STRING" id="5722.A2FVR2"/>